<keyword evidence="2" id="KW-0808">Transferase</keyword>
<evidence type="ECO:0000313" key="8">
    <source>
        <dbReference type="Proteomes" id="UP000001542"/>
    </source>
</evidence>
<dbReference type="PANTHER" id="PTHR24345:SF0">
    <property type="entry name" value="CELL CYCLE SERINE_THREONINE-PROTEIN KINASE CDC5_MSD2"/>
    <property type="match status" value="1"/>
</dbReference>
<feature type="domain" description="Protein kinase" evidence="6">
    <location>
        <begin position="10"/>
        <end position="265"/>
    </location>
</feature>
<dbReference type="STRING" id="5722.A2D8Q5"/>
<dbReference type="OrthoDB" id="248923at2759"/>
<evidence type="ECO:0000259" key="6">
    <source>
        <dbReference type="PROSITE" id="PS50011"/>
    </source>
</evidence>
<reference evidence="7" key="1">
    <citation type="submission" date="2006-10" db="EMBL/GenBank/DDBJ databases">
        <authorList>
            <person name="Amadeo P."/>
            <person name="Zhao Q."/>
            <person name="Wortman J."/>
            <person name="Fraser-Liggett C."/>
            <person name="Carlton J."/>
        </authorList>
    </citation>
    <scope>NUCLEOTIDE SEQUENCE</scope>
    <source>
        <strain evidence="7">G3</strain>
    </source>
</reference>
<dbReference type="SMR" id="A2D8Q5"/>
<dbReference type="KEGG" id="tva:5468866"/>
<dbReference type="eggNOG" id="KOG0611">
    <property type="taxonomic scope" value="Eukaryota"/>
</dbReference>
<dbReference type="InParanoid" id="A2D8Q5"/>
<organism evidence="7 8">
    <name type="scientific">Trichomonas vaginalis (strain ATCC PRA-98 / G3)</name>
    <dbReference type="NCBI Taxonomy" id="412133"/>
    <lineage>
        <taxon>Eukaryota</taxon>
        <taxon>Metamonada</taxon>
        <taxon>Parabasalia</taxon>
        <taxon>Trichomonadida</taxon>
        <taxon>Trichomonadidae</taxon>
        <taxon>Trichomonas</taxon>
    </lineage>
</organism>
<keyword evidence="8" id="KW-1185">Reference proteome</keyword>
<dbReference type="Proteomes" id="UP000001542">
    <property type="component" value="Unassembled WGS sequence"/>
</dbReference>
<dbReference type="VEuPathDB" id="TrichDB:TVAGG3_0391870"/>
<dbReference type="PANTHER" id="PTHR24345">
    <property type="entry name" value="SERINE/THREONINE-PROTEIN KINASE PLK"/>
    <property type="match status" value="1"/>
</dbReference>
<evidence type="ECO:0000256" key="5">
    <source>
        <dbReference type="ARBA" id="ARBA00022840"/>
    </source>
</evidence>
<evidence type="ECO:0000256" key="3">
    <source>
        <dbReference type="ARBA" id="ARBA00022741"/>
    </source>
</evidence>
<sequence>MDFPKRFNSYLVQDFLNKGTSCSIVLALNEKDNELYACKIFDRKEITKLNLFGRLEQELRVVQNIKHSGIVEVKEVLYFENYIVMVMPFYPFGTLHDKILDEGPLVWQSALKWLQSLAVSLSYLHSKNIAHRDIKLTNIMISPNQTPILIDFGLCYEIVQTQENLRTTVCGTLEYMAPEVLVGQPYDPLKVDVWALGVCFYSMIFGQFPWNGTDKQIAKGIISADPYIPPCTPYATIKLVKMMLAKNPEQRSSIFEVLNEVDNALSFTRAYTKTAMVNNKLPIKPKVGPKKVMTLLKF</sequence>
<dbReference type="SMART" id="SM00220">
    <property type="entry name" value="S_TKc"/>
    <property type="match status" value="1"/>
</dbReference>
<reference evidence="7" key="2">
    <citation type="journal article" date="2007" name="Science">
        <title>Draft genome sequence of the sexually transmitted pathogen Trichomonas vaginalis.</title>
        <authorList>
            <person name="Carlton J.M."/>
            <person name="Hirt R.P."/>
            <person name="Silva J.C."/>
            <person name="Delcher A.L."/>
            <person name="Schatz M."/>
            <person name="Zhao Q."/>
            <person name="Wortman J.R."/>
            <person name="Bidwell S.L."/>
            <person name="Alsmark U.C.M."/>
            <person name="Besteiro S."/>
            <person name="Sicheritz-Ponten T."/>
            <person name="Noel C.J."/>
            <person name="Dacks J.B."/>
            <person name="Foster P.G."/>
            <person name="Simillion C."/>
            <person name="Van de Peer Y."/>
            <person name="Miranda-Saavedra D."/>
            <person name="Barton G.J."/>
            <person name="Westrop G.D."/>
            <person name="Mueller S."/>
            <person name="Dessi D."/>
            <person name="Fiori P.L."/>
            <person name="Ren Q."/>
            <person name="Paulsen I."/>
            <person name="Zhang H."/>
            <person name="Bastida-Corcuera F.D."/>
            <person name="Simoes-Barbosa A."/>
            <person name="Brown M.T."/>
            <person name="Hayes R.D."/>
            <person name="Mukherjee M."/>
            <person name="Okumura C.Y."/>
            <person name="Schneider R."/>
            <person name="Smith A.J."/>
            <person name="Vanacova S."/>
            <person name="Villalvazo M."/>
            <person name="Haas B.J."/>
            <person name="Pertea M."/>
            <person name="Feldblyum T.V."/>
            <person name="Utterback T.R."/>
            <person name="Shu C.L."/>
            <person name="Osoegawa K."/>
            <person name="de Jong P.J."/>
            <person name="Hrdy I."/>
            <person name="Horvathova L."/>
            <person name="Zubacova Z."/>
            <person name="Dolezal P."/>
            <person name="Malik S.B."/>
            <person name="Logsdon J.M. Jr."/>
            <person name="Henze K."/>
            <person name="Gupta A."/>
            <person name="Wang C.C."/>
            <person name="Dunne R.L."/>
            <person name="Upcroft J.A."/>
            <person name="Upcroft P."/>
            <person name="White O."/>
            <person name="Salzberg S.L."/>
            <person name="Tang P."/>
            <person name="Chiu C.-H."/>
            <person name="Lee Y.-S."/>
            <person name="Embley T.M."/>
            <person name="Coombs G.H."/>
            <person name="Mottram J.C."/>
            <person name="Tachezy J."/>
            <person name="Fraser-Liggett C.M."/>
            <person name="Johnson P.J."/>
        </authorList>
    </citation>
    <scope>NUCLEOTIDE SEQUENCE [LARGE SCALE GENOMIC DNA]</scope>
    <source>
        <strain evidence="7">G3</strain>
    </source>
</reference>
<dbReference type="FunFam" id="1.10.510.10:FF:000956">
    <property type="entry name" value="CAMK family protein kinase"/>
    <property type="match status" value="1"/>
</dbReference>
<dbReference type="PROSITE" id="PS00108">
    <property type="entry name" value="PROTEIN_KINASE_ST"/>
    <property type="match status" value="1"/>
</dbReference>
<dbReference type="RefSeq" id="XP_001584290.1">
    <property type="nucleotide sequence ID" value="XM_001584240.1"/>
</dbReference>
<dbReference type="EMBL" id="DS113179">
    <property type="protein sequence ID" value="EAY23304.1"/>
    <property type="molecule type" value="Genomic_DNA"/>
</dbReference>
<dbReference type="AlphaFoldDB" id="A2D8Q5"/>
<dbReference type="SUPFAM" id="SSF56112">
    <property type="entry name" value="Protein kinase-like (PK-like)"/>
    <property type="match status" value="1"/>
</dbReference>
<dbReference type="Pfam" id="PF00069">
    <property type="entry name" value="Pkinase"/>
    <property type="match status" value="1"/>
</dbReference>
<gene>
    <name evidence="7" type="ORF">TVAG_186120</name>
</gene>
<accession>A2D8Q5</accession>
<dbReference type="InterPro" id="IPR008271">
    <property type="entry name" value="Ser/Thr_kinase_AS"/>
</dbReference>
<dbReference type="GO" id="GO:0005634">
    <property type="term" value="C:nucleus"/>
    <property type="evidence" value="ECO:0000318"/>
    <property type="project" value="GO_Central"/>
</dbReference>
<dbReference type="GO" id="GO:0004674">
    <property type="term" value="F:protein serine/threonine kinase activity"/>
    <property type="evidence" value="ECO:0007669"/>
    <property type="project" value="UniProtKB-KW"/>
</dbReference>
<evidence type="ECO:0000256" key="4">
    <source>
        <dbReference type="ARBA" id="ARBA00022777"/>
    </source>
</evidence>
<dbReference type="InterPro" id="IPR011009">
    <property type="entry name" value="Kinase-like_dom_sf"/>
</dbReference>
<dbReference type="PROSITE" id="PS50011">
    <property type="entry name" value="PROTEIN_KINASE_DOM"/>
    <property type="match status" value="1"/>
</dbReference>
<keyword evidence="3" id="KW-0547">Nucleotide-binding</keyword>
<dbReference type="VEuPathDB" id="TrichDB:TVAG_186120"/>
<keyword evidence="4 7" id="KW-0418">Kinase</keyword>
<proteinExistence type="predicted"/>
<dbReference type="InterPro" id="IPR000719">
    <property type="entry name" value="Prot_kinase_dom"/>
</dbReference>
<evidence type="ECO:0000313" key="7">
    <source>
        <dbReference type="EMBL" id="EAY23304.1"/>
    </source>
</evidence>
<name>A2D8Q5_TRIV3</name>
<evidence type="ECO:0000256" key="1">
    <source>
        <dbReference type="ARBA" id="ARBA00022527"/>
    </source>
</evidence>
<dbReference type="GO" id="GO:0005524">
    <property type="term" value="F:ATP binding"/>
    <property type="evidence" value="ECO:0007669"/>
    <property type="project" value="UniProtKB-KW"/>
</dbReference>
<protein>
    <submittedName>
        <fullName evidence="7">CAMK family protein kinase</fullName>
    </submittedName>
</protein>
<evidence type="ECO:0000256" key="2">
    <source>
        <dbReference type="ARBA" id="ARBA00022679"/>
    </source>
</evidence>
<dbReference type="Gene3D" id="1.10.510.10">
    <property type="entry name" value="Transferase(Phosphotransferase) domain 1"/>
    <property type="match status" value="1"/>
</dbReference>
<keyword evidence="5" id="KW-0067">ATP-binding</keyword>
<keyword evidence="1" id="KW-0723">Serine/threonine-protein kinase</keyword>